<name>A0A1A2SHE8_9MYCO</name>
<reference evidence="1 2" key="1">
    <citation type="submission" date="2016-06" db="EMBL/GenBank/DDBJ databases">
        <authorList>
            <person name="Kjaerup R.B."/>
            <person name="Dalgaard T.S."/>
            <person name="Juul-Madsen H.R."/>
        </authorList>
    </citation>
    <scope>NUCLEOTIDE SEQUENCE [LARGE SCALE GENOMIC DNA]</scope>
    <source>
        <strain evidence="1 2">E2464</strain>
    </source>
</reference>
<comment type="caution">
    <text evidence="1">The sequence shown here is derived from an EMBL/GenBank/DDBJ whole genome shotgun (WGS) entry which is preliminary data.</text>
</comment>
<gene>
    <name evidence="1" type="ORF">A5685_21610</name>
</gene>
<dbReference type="AlphaFoldDB" id="A0A1A2SHE8"/>
<proteinExistence type="predicted"/>
<sequence>MMTCPSTTLVPVPAPSASTSVVSIRTGGVPGPLAWRHRPAGSVVANTFSHAASPGSEPESAVTSASAVGFALPPMAVNAQMARTAHERRFTA</sequence>
<evidence type="ECO:0000313" key="1">
    <source>
        <dbReference type="EMBL" id="OBH63594.1"/>
    </source>
</evidence>
<protein>
    <submittedName>
        <fullName evidence="1">Uncharacterized protein</fullName>
    </submittedName>
</protein>
<accession>A0A1A2SHE8</accession>
<organism evidence="1 2">
    <name type="scientific">Mycobacterium colombiense</name>
    <dbReference type="NCBI Taxonomy" id="339268"/>
    <lineage>
        <taxon>Bacteria</taxon>
        <taxon>Bacillati</taxon>
        <taxon>Actinomycetota</taxon>
        <taxon>Actinomycetes</taxon>
        <taxon>Mycobacteriales</taxon>
        <taxon>Mycobacteriaceae</taxon>
        <taxon>Mycobacterium</taxon>
        <taxon>Mycobacterium avium complex (MAC)</taxon>
    </lineage>
</organism>
<evidence type="ECO:0000313" key="2">
    <source>
        <dbReference type="Proteomes" id="UP000093861"/>
    </source>
</evidence>
<dbReference type="Proteomes" id="UP000093861">
    <property type="component" value="Unassembled WGS sequence"/>
</dbReference>
<dbReference type="EMBL" id="LZJS01000051">
    <property type="protein sequence ID" value="OBH63594.1"/>
    <property type="molecule type" value="Genomic_DNA"/>
</dbReference>